<keyword evidence="1" id="KW-0547">Nucleotide-binding</keyword>
<gene>
    <name evidence="2" type="ORF">SAMN05661093_01578</name>
</gene>
<evidence type="ECO:0000313" key="3">
    <source>
        <dbReference type="Proteomes" id="UP000192674"/>
    </source>
</evidence>
<dbReference type="Gene3D" id="3.40.50.300">
    <property type="entry name" value="P-loop containing nucleotide triphosphate hydrolases"/>
    <property type="match status" value="1"/>
</dbReference>
<keyword evidence="3" id="KW-1185">Reference proteome</keyword>
<dbReference type="Proteomes" id="UP000192674">
    <property type="component" value="Unassembled WGS sequence"/>
</dbReference>
<dbReference type="InterPro" id="IPR050124">
    <property type="entry name" value="tRNA_CCA-adding_enzyme"/>
</dbReference>
<protein>
    <submittedName>
        <fullName evidence="2">Predicted kinase</fullName>
    </submittedName>
</protein>
<reference evidence="2 3" key="1">
    <citation type="submission" date="2017-04" db="EMBL/GenBank/DDBJ databases">
        <authorList>
            <person name="Afonso C.L."/>
            <person name="Miller P.J."/>
            <person name="Scott M.A."/>
            <person name="Spackman E."/>
            <person name="Goraichik I."/>
            <person name="Dimitrov K.M."/>
            <person name="Suarez D.L."/>
            <person name="Swayne D.E."/>
        </authorList>
    </citation>
    <scope>NUCLEOTIDE SEQUENCE [LARGE SCALE GENOMIC DNA]</scope>
    <source>
        <strain evidence="2 3">DSM 43828</strain>
    </source>
</reference>
<dbReference type="SUPFAM" id="SSF52540">
    <property type="entry name" value="P-loop containing nucleoside triphosphate hydrolases"/>
    <property type="match status" value="1"/>
</dbReference>
<dbReference type="CDD" id="cd00077">
    <property type="entry name" value="HDc"/>
    <property type="match status" value="1"/>
</dbReference>
<dbReference type="InterPro" id="IPR003607">
    <property type="entry name" value="HD/PDEase_dom"/>
</dbReference>
<dbReference type="AlphaFoldDB" id="A0A1W2BCJ6"/>
<sequence length="373" mass="42278">MEVFEQLCPTSPPWTVSWPDIREAFWWIRRMTDVPQDCVHHAEGDVETHTRMACEALVSLPEWRALPRDAQVRMFATVLLHDVAKPDCTQHIDGRITAHGHSRRGDLLVRRILWELDAPIAWREHVAALVRHHQIPFWALERPDIEQIAFRASLLASNTDLVMLATADILGRICSDVTEVLDNIALYREYCDEMSCLGRPRAFSSDHARFMYFRTPGRDPNYDAYDDTRLTVTIMSGLPGVGKDTWIAAHRSGLPVISLDTLRTELRVKPTDDQRPVISAAQEQARRYLRAGQPFVWNGTNVSRQIRQQSIGLAAAYKARVEVVALEAPPAVITSRNAARPEPVPATVIDRLANKWEAPDPTEAHSVHWLSTK</sequence>
<proteinExistence type="predicted"/>
<keyword evidence="2" id="KW-0418">Kinase</keyword>
<dbReference type="SUPFAM" id="SSF109604">
    <property type="entry name" value="HD-domain/PDEase-like"/>
    <property type="match status" value="1"/>
</dbReference>
<keyword evidence="2" id="KW-0808">Transferase</keyword>
<name>A0A1W2BCJ6_KIBAR</name>
<dbReference type="Pfam" id="PF13671">
    <property type="entry name" value="AAA_33"/>
    <property type="match status" value="1"/>
</dbReference>
<organism evidence="2 3">
    <name type="scientific">Kibdelosporangium aridum</name>
    <dbReference type="NCBI Taxonomy" id="2030"/>
    <lineage>
        <taxon>Bacteria</taxon>
        <taxon>Bacillati</taxon>
        <taxon>Actinomycetota</taxon>
        <taxon>Actinomycetes</taxon>
        <taxon>Pseudonocardiales</taxon>
        <taxon>Pseudonocardiaceae</taxon>
        <taxon>Kibdelosporangium</taxon>
    </lineage>
</organism>
<dbReference type="OrthoDB" id="9805698at2"/>
<evidence type="ECO:0000256" key="1">
    <source>
        <dbReference type="ARBA" id="ARBA00022741"/>
    </source>
</evidence>
<evidence type="ECO:0000313" key="2">
    <source>
        <dbReference type="EMBL" id="SMC70626.1"/>
    </source>
</evidence>
<dbReference type="InterPro" id="IPR027417">
    <property type="entry name" value="P-loop_NTPase"/>
</dbReference>
<accession>A0A1W2BCJ6</accession>
<dbReference type="EMBL" id="FWXV01000001">
    <property type="protein sequence ID" value="SMC70626.1"/>
    <property type="molecule type" value="Genomic_DNA"/>
</dbReference>
<dbReference type="PANTHER" id="PTHR47545:SF1">
    <property type="entry name" value="MULTIFUNCTIONAL CCA PROTEIN"/>
    <property type="match status" value="1"/>
</dbReference>
<dbReference type="GO" id="GO:0016301">
    <property type="term" value="F:kinase activity"/>
    <property type="evidence" value="ECO:0007669"/>
    <property type="project" value="UniProtKB-KW"/>
</dbReference>
<dbReference type="Gene3D" id="1.10.3090.10">
    <property type="entry name" value="cca-adding enzyme, domain 2"/>
    <property type="match status" value="1"/>
</dbReference>
<dbReference type="PANTHER" id="PTHR47545">
    <property type="entry name" value="MULTIFUNCTIONAL CCA PROTEIN"/>
    <property type="match status" value="1"/>
</dbReference>
<dbReference type="GO" id="GO:0000166">
    <property type="term" value="F:nucleotide binding"/>
    <property type="evidence" value="ECO:0007669"/>
    <property type="project" value="UniProtKB-KW"/>
</dbReference>